<proteinExistence type="predicted"/>
<gene>
    <name evidence="1" type="ORF">BV22DRAFT_1135055</name>
</gene>
<evidence type="ECO:0000313" key="2">
    <source>
        <dbReference type="Proteomes" id="UP000790709"/>
    </source>
</evidence>
<keyword evidence="2" id="KW-1185">Reference proteome</keyword>
<reference evidence="1" key="1">
    <citation type="journal article" date="2021" name="New Phytol.">
        <title>Evolutionary innovations through gain and loss of genes in the ectomycorrhizal Boletales.</title>
        <authorList>
            <person name="Wu G."/>
            <person name="Miyauchi S."/>
            <person name="Morin E."/>
            <person name="Kuo A."/>
            <person name="Drula E."/>
            <person name="Varga T."/>
            <person name="Kohler A."/>
            <person name="Feng B."/>
            <person name="Cao Y."/>
            <person name="Lipzen A."/>
            <person name="Daum C."/>
            <person name="Hundley H."/>
            <person name="Pangilinan J."/>
            <person name="Johnson J."/>
            <person name="Barry K."/>
            <person name="LaButti K."/>
            <person name="Ng V."/>
            <person name="Ahrendt S."/>
            <person name="Min B."/>
            <person name="Choi I.G."/>
            <person name="Park H."/>
            <person name="Plett J.M."/>
            <person name="Magnuson J."/>
            <person name="Spatafora J.W."/>
            <person name="Nagy L.G."/>
            <person name="Henrissat B."/>
            <person name="Grigoriev I.V."/>
            <person name="Yang Z.L."/>
            <person name="Xu J."/>
            <person name="Martin F.M."/>
        </authorList>
    </citation>
    <scope>NUCLEOTIDE SEQUENCE</scope>
    <source>
        <strain evidence="1">KUC20120723A-06</strain>
    </source>
</reference>
<sequence length="253" mass="27471">MQASRPTQSPNLAALMKAAVQEGLAKLLPSFVDAARVVAREVANSAFRAYLQSKKVLAAQDKPLPPSISAEVVNPYIDIEAGVSSEDECEELGNDLEFIAPDDEVNEQGVHPQTDEECWAIFEKHLTTEMSWGECLEKLSRYTGGRFKDADWPDAVAAVFSGDGEEGVAVMNLLAAKAKHLSPLPKESVASSSSSTQHPPRRNWAHVVITSIKNCYVHPQHVADQKLVSETKDNGNSELNGEVGQTMFDVANV</sequence>
<evidence type="ECO:0000313" key="1">
    <source>
        <dbReference type="EMBL" id="KAH7917865.1"/>
    </source>
</evidence>
<organism evidence="1 2">
    <name type="scientific">Leucogyrophana mollusca</name>
    <dbReference type="NCBI Taxonomy" id="85980"/>
    <lineage>
        <taxon>Eukaryota</taxon>
        <taxon>Fungi</taxon>
        <taxon>Dikarya</taxon>
        <taxon>Basidiomycota</taxon>
        <taxon>Agaricomycotina</taxon>
        <taxon>Agaricomycetes</taxon>
        <taxon>Agaricomycetidae</taxon>
        <taxon>Boletales</taxon>
        <taxon>Boletales incertae sedis</taxon>
        <taxon>Leucogyrophana</taxon>
    </lineage>
</organism>
<protein>
    <submittedName>
        <fullName evidence="1">Uncharacterized protein</fullName>
    </submittedName>
</protein>
<name>A0ACB8AWG7_9AGAM</name>
<dbReference type="Proteomes" id="UP000790709">
    <property type="component" value="Unassembled WGS sequence"/>
</dbReference>
<comment type="caution">
    <text evidence="1">The sequence shown here is derived from an EMBL/GenBank/DDBJ whole genome shotgun (WGS) entry which is preliminary data.</text>
</comment>
<dbReference type="EMBL" id="MU266915">
    <property type="protein sequence ID" value="KAH7917865.1"/>
    <property type="molecule type" value="Genomic_DNA"/>
</dbReference>
<accession>A0ACB8AWG7</accession>